<dbReference type="SUPFAM" id="SSF54980">
    <property type="entry name" value="EF-G C-terminal domain-like"/>
    <property type="match status" value="1"/>
</dbReference>
<dbReference type="PANTHER" id="PTHR16301">
    <property type="entry name" value="IMPACT-RELATED"/>
    <property type="match status" value="1"/>
</dbReference>
<sequence length="214" mass="23155">MELLYKTVRKEGEALQIIEKSRFKALVRPVGSREEAEAFISEIKGANRDATHNVPAMVIGDKAQIQWASDDGEPQGTSGAPMVQMMVKEGLTNLAVVVTRHFGGIKLGTGGLVRAYTGTARKAIEAAGICGVCLVELMRIRIDYTFLSKIQNMASGSLTEEEGDFVIRGTEYGEKVTLEIGTFPEKSERVKALLASVTAGTCQVLEETTSVEKI</sequence>
<dbReference type="PANTHER" id="PTHR16301:SF20">
    <property type="entry name" value="IMPACT FAMILY MEMBER YIGZ"/>
    <property type="match status" value="1"/>
</dbReference>
<dbReference type="InterPro" id="IPR015269">
    <property type="entry name" value="UPF0029_Impact_C"/>
</dbReference>
<feature type="domain" description="Impact N-terminal" evidence="2">
    <location>
        <begin position="20"/>
        <end position="124"/>
    </location>
</feature>
<comment type="caution">
    <text evidence="4">The sequence shown here is derived from an EMBL/GenBank/DDBJ whole genome shotgun (WGS) entry which is preliminary data.</text>
</comment>
<dbReference type="Pfam" id="PF01205">
    <property type="entry name" value="Impact_N"/>
    <property type="match status" value="1"/>
</dbReference>
<dbReference type="GO" id="GO:0006446">
    <property type="term" value="P:regulation of translational initiation"/>
    <property type="evidence" value="ECO:0007669"/>
    <property type="project" value="TreeGrafter"/>
</dbReference>
<evidence type="ECO:0000313" key="5">
    <source>
        <dbReference type="Proteomes" id="UP000824090"/>
    </source>
</evidence>
<organism evidence="4 5">
    <name type="scientific">Candidatus Allocopromorpha excrementigallinarum</name>
    <dbReference type="NCBI Taxonomy" id="2840742"/>
    <lineage>
        <taxon>Bacteria</taxon>
        <taxon>Bacillati</taxon>
        <taxon>Bacillota</taxon>
        <taxon>Clostridia</taxon>
        <taxon>Eubacteriales</taxon>
        <taxon>Eubacteriaceae</taxon>
        <taxon>Eubacteriaceae incertae sedis</taxon>
        <taxon>Candidatus Allocopromorpha</taxon>
    </lineage>
</organism>
<dbReference type="Proteomes" id="UP000824090">
    <property type="component" value="Unassembled WGS sequence"/>
</dbReference>
<dbReference type="InterPro" id="IPR035647">
    <property type="entry name" value="EFG_III/V"/>
</dbReference>
<reference evidence="4" key="1">
    <citation type="submission" date="2020-10" db="EMBL/GenBank/DDBJ databases">
        <authorList>
            <person name="Gilroy R."/>
        </authorList>
    </citation>
    <scope>NUCLEOTIDE SEQUENCE</scope>
    <source>
        <strain evidence="4">ChiHcec3-6078</strain>
    </source>
</reference>
<comment type="similarity">
    <text evidence="1">Belongs to the IMPACT family.</text>
</comment>
<evidence type="ECO:0000256" key="1">
    <source>
        <dbReference type="ARBA" id="ARBA00007665"/>
    </source>
</evidence>
<dbReference type="EMBL" id="DVMP01000070">
    <property type="protein sequence ID" value="HIU25553.1"/>
    <property type="molecule type" value="Genomic_DNA"/>
</dbReference>
<protein>
    <submittedName>
        <fullName evidence="4">YigZ family protein</fullName>
    </submittedName>
</protein>
<dbReference type="SUPFAM" id="SSF54211">
    <property type="entry name" value="Ribosomal protein S5 domain 2-like"/>
    <property type="match status" value="1"/>
</dbReference>
<evidence type="ECO:0000259" key="2">
    <source>
        <dbReference type="Pfam" id="PF01205"/>
    </source>
</evidence>
<evidence type="ECO:0000313" key="4">
    <source>
        <dbReference type="EMBL" id="HIU25553.1"/>
    </source>
</evidence>
<reference evidence="4" key="2">
    <citation type="journal article" date="2021" name="PeerJ">
        <title>Extensive microbial diversity within the chicken gut microbiome revealed by metagenomics and culture.</title>
        <authorList>
            <person name="Gilroy R."/>
            <person name="Ravi A."/>
            <person name="Getino M."/>
            <person name="Pursley I."/>
            <person name="Horton D.L."/>
            <person name="Alikhan N.F."/>
            <person name="Baker D."/>
            <person name="Gharbi K."/>
            <person name="Hall N."/>
            <person name="Watson M."/>
            <person name="Adriaenssens E.M."/>
            <person name="Foster-Nyarko E."/>
            <person name="Jarju S."/>
            <person name="Secka A."/>
            <person name="Antonio M."/>
            <person name="Oren A."/>
            <person name="Chaudhuri R.R."/>
            <person name="La Ragione R."/>
            <person name="Hildebrand F."/>
            <person name="Pallen M.J."/>
        </authorList>
    </citation>
    <scope>NUCLEOTIDE SEQUENCE</scope>
    <source>
        <strain evidence="4">ChiHcec3-6078</strain>
    </source>
</reference>
<proteinExistence type="inferred from homology"/>
<dbReference type="AlphaFoldDB" id="A0A9D1L708"/>
<dbReference type="InterPro" id="IPR020568">
    <property type="entry name" value="Ribosomal_Su5_D2-typ_SF"/>
</dbReference>
<dbReference type="InterPro" id="IPR023582">
    <property type="entry name" value="Impact"/>
</dbReference>
<dbReference type="Gene3D" id="3.30.230.30">
    <property type="entry name" value="Impact, N-terminal domain"/>
    <property type="match status" value="1"/>
</dbReference>
<dbReference type="Pfam" id="PF09186">
    <property type="entry name" value="DUF1949"/>
    <property type="match status" value="1"/>
</dbReference>
<dbReference type="InterPro" id="IPR001498">
    <property type="entry name" value="Impact_N"/>
</dbReference>
<gene>
    <name evidence="4" type="ORF">IAC50_03575</name>
</gene>
<evidence type="ECO:0000259" key="3">
    <source>
        <dbReference type="Pfam" id="PF09186"/>
    </source>
</evidence>
<name>A0A9D1L708_9FIRM</name>
<accession>A0A9D1L708</accession>
<dbReference type="GO" id="GO:0005737">
    <property type="term" value="C:cytoplasm"/>
    <property type="evidence" value="ECO:0007669"/>
    <property type="project" value="TreeGrafter"/>
</dbReference>
<dbReference type="InterPro" id="IPR036956">
    <property type="entry name" value="Impact_N_sf"/>
</dbReference>
<feature type="domain" description="UPF0029" evidence="3">
    <location>
        <begin position="140"/>
        <end position="200"/>
    </location>
</feature>